<dbReference type="Proteomes" id="UP000253426">
    <property type="component" value="Unassembled WGS sequence"/>
</dbReference>
<evidence type="ECO:0000259" key="2">
    <source>
        <dbReference type="Pfam" id="PF10881"/>
    </source>
</evidence>
<evidence type="ECO:0000313" key="3">
    <source>
        <dbReference type="EMBL" id="RBP46423.1"/>
    </source>
</evidence>
<protein>
    <submittedName>
        <fullName evidence="3">Uncharacterized protein DUF2726</fullName>
    </submittedName>
</protein>
<feature type="transmembrane region" description="Helical" evidence="1">
    <location>
        <begin position="6"/>
        <end position="23"/>
    </location>
</feature>
<organism evidence="3 4">
    <name type="scientific">Roseimicrobium gellanilyticum</name>
    <dbReference type="NCBI Taxonomy" id="748857"/>
    <lineage>
        <taxon>Bacteria</taxon>
        <taxon>Pseudomonadati</taxon>
        <taxon>Verrucomicrobiota</taxon>
        <taxon>Verrucomicrobiia</taxon>
        <taxon>Verrucomicrobiales</taxon>
        <taxon>Verrucomicrobiaceae</taxon>
        <taxon>Roseimicrobium</taxon>
    </lineage>
</organism>
<name>A0A366HU13_9BACT</name>
<gene>
    <name evidence="3" type="ORF">DES53_102814</name>
</gene>
<proteinExistence type="predicted"/>
<keyword evidence="1" id="KW-1133">Transmembrane helix</keyword>
<dbReference type="InterPro" id="IPR024402">
    <property type="entry name" value="DUF2726"/>
</dbReference>
<dbReference type="OrthoDB" id="9813328at2"/>
<evidence type="ECO:0000313" key="4">
    <source>
        <dbReference type="Proteomes" id="UP000253426"/>
    </source>
</evidence>
<accession>A0A366HU13</accession>
<feature type="domain" description="DUF2726" evidence="2">
    <location>
        <begin position="58"/>
        <end position="177"/>
    </location>
</feature>
<dbReference type="AlphaFoldDB" id="A0A366HU13"/>
<evidence type="ECO:0000256" key="1">
    <source>
        <dbReference type="SAM" id="Phobius"/>
    </source>
</evidence>
<dbReference type="Pfam" id="PF10881">
    <property type="entry name" value="DUF2726"/>
    <property type="match status" value="1"/>
</dbReference>
<keyword evidence="4" id="KW-1185">Reference proteome</keyword>
<reference evidence="3 4" key="1">
    <citation type="submission" date="2018-06" db="EMBL/GenBank/DDBJ databases">
        <title>Genomic Encyclopedia of Type Strains, Phase IV (KMG-IV): sequencing the most valuable type-strain genomes for metagenomic binning, comparative biology and taxonomic classification.</title>
        <authorList>
            <person name="Goeker M."/>
        </authorList>
    </citation>
    <scope>NUCLEOTIDE SEQUENCE [LARGE SCALE GENOMIC DNA]</scope>
    <source>
        <strain evidence="3 4">DSM 25532</strain>
    </source>
</reference>
<dbReference type="EMBL" id="QNRR01000002">
    <property type="protein sequence ID" value="RBP46423.1"/>
    <property type="molecule type" value="Genomic_DNA"/>
</dbReference>
<keyword evidence="1" id="KW-0812">Transmembrane</keyword>
<sequence>MELWQALSVLGALALIGLLFLLVRKVPGMAKRNQDSSAPVVSASTSKGVTVDYRSKVYLMSKTERSFFGTLQEQMDGKFVVFSKVRLADIVKPVSVDGPSWWTAFHQLSSKHIDFVICDPASLALVCCIELDDASHERDDRKGRDGFVDATLAAAGIPFLRFAASKGINSHEIREKFWLTIGAHVP</sequence>
<comment type="caution">
    <text evidence="3">The sequence shown here is derived from an EMBL/GenBank/DDBJ whole genome shotgun (WGS) entry which is preliminary data.</text>
</comment>
<keyword evidence="1" id="KW-0472">Membrane</keyword>